<protein>
    <submittedName>
        <fullName evidence="1">Uncharacterized protein</fullName>
    </submittedName>
</protein>
<dbReference type="Proteomes" id="UP000708208">
    <property type="component" value="Unassembled WGS sequence"/>
</dbReference>
<sequence>TRIKYIIFMLSVSGLQCYSILKPIRTDKTFSLMWRCNERQYFSHWVSDERDDVGFEP</sequence>
<dbReference type="AlphaFoldDB" id="A0A8J2L104"/>
<evidence type="ECO:0000313" key="1">
    <source>
        <dbReference type="EMBL" id="CAG7824453.1"/>
    </source>
</evidence>
<gene>
    <name evidence="1" type="ORF">AFUS01_LOCUS34607</name>
</gene>
<comment type="caution">
    <text evidence="1">The sequence shown here is derived from an EMBL/GenBank/DDBJ whole genome shotgun (WGS) entry which is preliminary data.</text>
</comment>
<dbReference type="EMBL" id="CAJVCH010532899">
    <property type="protein sequence ID" value="CAG7824453.1"/>
    <property type="molecule type" value="Genomic_DNA"/>
</dbReference>
<name>A0A8J2L104_9HEXA</name>
<organism evidence="1 2">
    <name type="scientific">Allacma fusca</name>
    <dbReference type="NCBI Taxonomy" id="39272"/>
    <lineage>
        <taxon>Eukaryota</taxon>
        <taxon>Metazoa</taxon>
        <taxon>Ecdysozoa</taxon>
        <taxon>Arthropoda</taxon>
        <taxon>Hexapoda</taxon>
        <taxon>Collembola</taxon>
        <taxon>Symphypleona</taxon>
        <taxon>Sminthuridae</taxon>
        <taxon>Allacma</taxon>
    </lineage>
</organism>
<evidence type="ECO:0000313" key="2">
    <source>
        <dbReference type="Proteomes" id="UP000708208"/>
    </source>
</evidence>
<keyword evidence="2" id="KW-1185">Reference proteome</keyword>
<feature type="non-terminal residue" evidence="1">
    <location>
        <position position="1"/>
    </location>
</feature>
<reference evidence="1" key="1">
    <citation type="submission" date="2021-06" db="EMBL/GenBank/DDBJ databases">
        <authorList>
            <person name="Hodson N. C."/>
            <person name="Mongue J. A."/>
            <person name="Jaron S. K."/>
        </authorList>
    </citation>
    <scope>NUCLEOTIDE SEQUENCE</scope>
</reference>
<accession>A0A8J2L104</accession>
<proteinExistence type="predicted"/>